<comment type="similarity">
    <text evidence="4 19">Belongs to the CarB family.</text>
</comment>
<dbReference type="InterPro" id="IPR036897">
    <property type="entry name" value="CarbamoylP_synth_lsu_oligo_sf"/>
</dbReference>
<dbReference type="FunFam" id="3.30.470.20:FF:000014">
    <property type="entry name" value="Carbamoyl-phosphate synthase large chain"/>
    <property type="match status" value="1"/>
</dbReference>
<dbReference type="InterPro" id="IPR013815">
    <property type="entry name" value="ATP_grasp_subdomain_1"/>
</dbReference>
<comment type="cofactor">
    <cofactor evidence="1">
        <name>Mn(2+)</name>
        <dbReference type="ChEBI" id="CHEBI:29035"/>
    </cofactor>
</comment>
<feature type="binding site" evidence="19">
    <location>
        <position position="786"/>
    </location>
    <ligand>
        <name>ATP</name>
        <dbReference type="ChEBI" id="CHEBI:30616"/>
        <label>2</label>
    </ligand>
</feature>
<dbReference type="InterPro" id="IPR005480">
    <property type="entry name" value="CPSase_lsu_oligo"/>
</dbReference>
<evidence type="ECO:0000256" key="18">
    <source>
        <dbReference type="ARBA" id="ARBA00062056"/>
    </source>
</evidence>
<dbReference type="SMART" id="SM01096">
    <property type="entry name" value="CPSase_L_D3"/>
    <property type="match status" value="1"/>
</dbReference>
<feature type="binding site" evidence="19">
    <location>
        <position position="252"/>
    </location>
    <ligand>
        <name>ATP</name>
        <dbReference type="ChEBI" id="CHEBI:30616"/>
        <label>1</label>
    </ligand>
</feature>
<feature type="binding site" evidence="19">
    <location>
        <position position="793"/>
    </location>
    <ligand>
        <name>ATP</name>
        <dbReference type="ChEBI" id="CHEBI:30616"/>
        <label>2</label>
    </ligand>
</feature>
<feature type="binding site" evidence="19">
    <location>
        <position position="876"/>
    </location>
    <ligand>
        <name>Mg(2+)</name>
        <dbReference type="ChEBI" id="CHEBI:18420"/>
        <label>4</label>
    </ligand>
</feature>
<evidence type="ECO:0000256" key="13">
    <source>
        <dbReference type="ARBA" id="ARBA00022975"/>
    </source>
</evidence>
<comment type="cofactor">
    <cofactor evidence="19">
        <name>Mg(2+)</name>
        <dbReference type="ChEBI" id="CHEBI:18420"/>
    </cofactor>
    <cofactor evidence="19">
        <name>Mn(2+)</name>
        <dbReference type="ChEBI" id="CHEBI:29035"/>
    </cofactor>
    <text evidence="19">Binds 4 Mg(2+) or Mn(2+) ions per subunit.</text>
</comment>
<dbReference type="Pfam" id="PF25596">
    <property type="entry name" value="CPSase_L_D1"/>
    <property type="match status" value="2"/>
</dbReference>
<dbReference type="EC" id="6.3.4.16" evidence="19"/>
<evidence type="ECO:0000256" key="11">
    <source>
        <dbReference type="ARBA" id="ARBA00022840"/>
    </source>
</evidence>
<feature type="binding site" evidence="19">
    <location>
        <position position="185"/>
    </location>
    <ligand>
        <name>ATP</name>
        <dbReference type="ChEBI" id="CHEBI:30616"/>
        <label>1</label>
    </ligand>
</feature>
<dbReference type="GO" id="GO:0005524">
    <property type="term" value="F:ATP binding"/>
    <property type="evidence" value="ECO:0007669"/>
    <property type="project" value="UniProtKB-UniRule"/>
</dbReference>
<feature type="binding site" evidence="19">
    <location>
        <position position="129"/>
    </location>
    <ligand>
        <name>ATP</name>
        <dbReference type="ChEBI" id="CHEBI:30616"/>
        <label>1</label>
    </ligand>
</feature>
<dbReference type="PROSITE" id="PS51855">
    <property type="entry name" value="MGS"/>
    <property type="match status" value="1"/>
</dbReference>
<evidence type="ECO:0000256" key="1">
    <source>
        <dbReference type="ARBA" id="ARBA00001936"/>
    </source>
</evidence>
<feature type="binding site" evidence="19">
    <location>
        <position position="184"/>
    </location>
    <ligand>
        <name>ATP</name>
        <dbReference type="ChEBI" id="CHEBI:30616"/>
        <label>1</label>
    </ligand>
</feature>
<dbReference type="EMBL" id="CP058905">
    <property type="protein sequence ID" value="QLK00384.1"/>
    <property type="molecule type" value="Genomic_DNA"/>
</dbReference>
<evidence type="ECO:0000256" key="12">
    <source>
        <dbReference type="ARBA" id="ARBA00022842"/>
    </source>
</evidence>
<dbReference type="PANTHER" id="PTHR11405">
    <property type="entry name" value="CARBAMOYLTRANSFERASE FAMILY MEMBER"/>
    <property type="match status" value="1"/>
</dbReference>
<keyword evidence="6 19" id="KW-0436">Ligase</keyword>
<dbReference type="FunFam" id="3.40.50.20:FF:000001">
    <property type="entry name" value="Carbamoyl-phosphate synthase large chain"/>
    <property type="match status" value="2"/>
</dbReference>
<dbReference type="GO" id="GO:0044205">
    <property type="term" value="P:'de novo' UMP biosynthetic process"/>
    <property type="evidence" value="ECO:0007669"/>
    <property type="project" value="UniProtKB-UniRule"/>
</dbReference>
<feature type="binding site" evidence="19">
    <location>
        <position position="821"/>
    </location>
    <ligand>
        <name>ATP</name>
        <dbReference type="ChEBI" id="CHEBI:30616"/>
        <label>2</label>
    </ligand>
</feature>
<gene>
    <name evidence="19 22" type="primary">carB</name>
    <name evidence="22" type="ORF">HZU44_10195</name>
</gene>
<dbReference type="GO" id="GO:0046872">
    <property type="term" value="F:metal ion binding"/>
    <property type="evidence" value="ECO:0007669"/>
    <property type="project" value="UniProtKB-KW"/>
</dbReference>
<keyword evidence="5 19" id="KW-0055">Arginine biosynthesis</keyword>
<comment type="function">
    <text evidence="17 19">Large subunit of the glutamine-dependent carbamoyl phosphate synthetase (CPSase). CPSase catalyzes the formation of carbamoyl phosphate from the ammonia moiety of glutamine, carbonate, and phosphate donated by ATP, constituting the first step of 2 biosynthetic pathways, one leading to arginine and/or urea and the other to pyrimidine nucleotides. The large subunit (synthetase) binds the substrates ammonia (free or transferred from glutamine from the small subunit), hydrogencarbonate and ATP and carries out an ATP-coupled ligase reaction, activating hydrogencarbonate by forming carboxy phosphate which reacts with ammonia to form carbamoyl phosphate.</text>
</comment>
<feature type="domain" description="MGS-like" evidence="21">
    <location>
        <begin position="985"/>
        <end position="1129"/>
    </location>
</feature>
<evidence type="ECO:0000256" key="15">
    <source>
        <dbReference type="ARBA" id="ARBA00047359"/>
    </source>
</evidence>
<dbReference type="AlphaFoldDB" id="A0A7D6CDY2"/>
<dbReference type="Gene3D" id="1.10.1030.10">
    <property type="entry name" value="Carbamoyl-phosphate synthetase, large subunit oligomerisation domain"/>
    <property type="match status" value="1"/>
</dbReference>
<comment type="catalytic activity">
    <reaction evidence="15 19">
        <text>hydrogencarbonate + NH4(+) + 2 ATP = carbamoyl phosphate + 2 ADP + phosphate + 2 H(+)</text>
        <dbReference type="Rhea" id="RHEA:18029"/>
        <dbReference type="ChEBI" id="CHEBI:15378"/>
        <dbReference type="ChEBI" id="CHEBI:17544"/>
        <dbReference type="ChEBI" id="CHEBI:28938"/>
        <dbReference type="ChEBI" id="CHEBI:30616"/>
        <dbReference type="ChEBI" id="CHEBI:43474"/>
        <dbReference type="ChEBI" id="CHEBI:58228"/>
        <dbReference type="ChEBI" id="CHEBI:456216"/>
        <dbReference type="EC" id="6.3.4.16"/>
    </reaction>
</comment>
<feature type="binding site" evidence="19">
    <location>
        <position position="294"/>
    </location>
    <ligand>
        <name>Mg(2+)</name>
        <dbReference type="ChEBI" id="CHEBI:18420"/>
        <label>1</label>
    </ligand>
</feature>
<dbReference type="InterPro" id="IPR005479">
    <property type="entry name" value="CPAse_ATP-bd"/>
</dbReference>
<dbReference type="SUPFAM" id="SSF52335">
    <property type="entry name" value="Methylglyoxal synthase-like"/>
    <property type="match status" value="1"/>
</dbReference>
<dbReference type="SUPFAM" id="SSF56059">
    <property type="entry name" value="Glutathione synthetase ATP-binding domain-like"/>
    <property type="match status" value="2"/>
</dbReference>
<feature type="region of interest" description="Carboxyphosphate synthetic domain" evidence="19">
    <location>
        <begin position="1"/>
        <end position="411"/>
    </location>
</feature>
<feature type="binding site" evidence="19">
    <location>
        <position position="219"/>
    </location>
    <ligand>
        <name>ATP</name>
        <dbReference type="ChEBI" id="CHEBI:30616"/>
        <label>1</label>
    </ligand>
</feature>
<dbReference type="InterPro" id="IPR011607">
    <property type="entry name" value="MGS-like_dom"/>
</dbReference>
<dbReference type="InterPro" id="IPR058047">
    <property type="entry name" value="CPSase_preATP-grasp"/>
</dbReference>
<dbReference type="FunFam" id="1.10.1030.10:FF:000002">
    <property type="entry name" value="Carbamoyl-phosphate synthase large chain"/>
    <property type="match status" value="1"/>
</dbReference>
<dbReference type="Pfam" id="PF02786">
    <property type="entry name" value="CPSase_L_D2"/>
    <property type="match status" value="2"/>
</dbReference>
<dbReference type="InterPro" id="IPR006275">
    <property type="entry name" value="CPSase_lsu"/>
</dbReference>
<dbReference type="InterPro" id="IPR036914">
    <property type="entry name" value="MGS-like_dom_sf"/>
</dbReference>
<keyword evidence="8" id="KW-0479">Metal-binding</keyword>
<feature type="binding site" evidence="19">
    <location>
        <position position="874"/>
    </location>
    <ligand>
        <name>Mn(2+)</name>
        <dbReference type="ChEBI" id="CHEBI:29035"/>
        <label>4</label>
    </ligand>
</feature>
<evidence type="ECO:0000313" key="22">
    <source>
        <dbReference type="EMBL" id="QLK00384.1"/>
    </source>
</evidence>
<dbReference type="GO" id="GO:0005737">
    <property type="term" value="C:cytoplasm"/>
    <property type="evidence" value="ECO:0007669"/>
    <property type="project" value="TreeGrafter"/>
</dbReference>
<dbReference type="Gene3D" id="3.40.50.1380">
    <property type="entry name" value="Methylglyoxal synthase-like domain"/>
    <property type="match status" value="1"/>
</dbReference>
<dbReference type="PROSITE" id="PS00866">
    <property type="entry name" value="CPSASE_1"/>
    <property type="match status" value="1"/>
</dbReference>
<dbReference type="GO" id="GO:0006541">
    <property type="term" value="P:glutamine metabolic process"/>
    <property type="evidence" value="ECO:0007669"/>
    <property type="project" value="TreeGrafter"/>
</dbReference>
<dbReference type="PROSITE" id="PS00867">
    <property type="entry name" value="CPSASE_2"/>
    <property type="match status" value="2"/>
</dbReference>
<dbReference type="EC" id="6.3.5.5" evidence="19"/>
<feature type="binding site" evidence="19">
    <location>
        <position position="862"/>
    </location>
    <ligand>
        <name>Mg(2+)</name>
        <dbReference type="ChEBI" id="CHEBI:18420"/>
        <label>3</label>
    </ligand>
</feature>
<protein>
    <recommendedName>
        <fullName evidence="19">Carbamoyl phosphate synthase large chain</fullName>
        <ecNumber evidence="19">6.3.4.16</ecNumber>
        <ecNumber evidence="19">6.3.5.5</ecNumber>
    </recommendedName>
    <alternativeName>
        <fullName evidence="19">Carbamoyl phosphate synthetase ammonia chain</fullName>
    </alternativeName>
</protein>
<name>A0A7D6CDY2_9ACTN</name>
<dbReference type="HAMAP" id="MF_01210_B">
    <property type="entry name" value="CPSase_L_chain_B"/>
    <property type="match status" value="1"/>
</dbReference>
<sequence length="1130" mass="119629">MPKRTDLKHIMVIGSGPIVIGQACEFDYSGTQACRVLRSEGIRVSLVNSNPATIMTDPEFADATYVEPITPEFVELVIAKERPDALLPTLGGQTALNTAVALHAAGVLDKYGVELIGANIDAINRGEDRQLFKDIVAKAGVRLGIADPAALVPRSRVCHSMAEVEATVAELGLPVVIRPSFTMGGLGSGMAHSDADLRRIAGAGLAASPVHEVLIEESVLGWKEYELELMRDRHDNVVVVCSIENVDPMGVHTGDSVTVAPAMTLTDREYQNLRDLGIAVLREVGVDTGGCNIQFAVNPADGRIVVIEMNPRVSRSSALASKATGFPIAKIAAKLAIGYTLDEIPNDITRKTPAAFEPTLDYVVVKIPRFAFEKFPGADAELTTTMKSVGEAMSLGRNFTEALNKAMRSMETKSAGFWTIPDPADATRENTLAALRTPHDGRLYTVERALRLGASIAEVSAASGGMDPWFLDQIAALVELRAEIVDAPVLDAHLLRRAKRAGLSDRQLAALRPELAAEDGVRTLRHRLGVRPVYKTVDTCAAEFEATTPYHYSTYDSETEVAPSARPKVIILGSGPNRIGQGIEFDYSCVHAVQALRSAPLGPAAVSGPGGDGVGYETVMVNCNPETVSTDYDTADRLYFEPLTFEDVLEVWHAEDSSGKAAGGPGVVGVVVQLGGQTPLGLAQRLKNAGVPIVGTSPESIHLAEERGAFGAVLARAGLRAPAHGMATSYEEAKAIAAEIGYPVLVRPSYVLGGRGMEIVYDDPTLRDYIGRATDISPDHPVLVDRFLDDAIEIDVDALCDADGEVYLGGVMEHIEEAGIHSGDSSCVLPPMTLAGSHLAQVRRYTEAIARGVGVRGLLNVQYALKDDVLYVLEANPRASRTVPFVSKATAVPLAKAAARIALGATIAELRAEGLLPPTGDGGTMPADAPIAVKEAVLPFKRFRTPSGKGVDSLLGPEMKSTGEVMGIDTKFGHAFAKSQSAAYGSLPTAGRIFVSVANRDKRGMIFPIKRLADLGFEIVATAGTAEVLRRHGIACEQIRKHYESGAGEDAVSMILGGDVALVVNTPQGSGASARSDGYEIRSAAVTADIPCITTVPGAAAAVMGIEARIRGDMTVRPLQALHATLRAGE</sequence>
<feature type="domain" description="ATP-grasp" evidence="20">
    <location>
        <begin position="711"/>
        <end position="903"/>
    </location>
</feature>
<evidence type="ECO:0000256" key="4">
    <source>
        <dbReference type="ARBA" id="ARBA00009799"/>
    </source>
</evidence>
<dbReference type="SUPFAM" id="SSF48108">
    <property type="entry name" value="Carbamoyl phosphate synthetase, large subunit connection domain"/>
    <property type="match status" value="1"/>
</dbReference>
<dbReference type="InterPro" id="IPR005483">
    <property type="entry name" value="CPSase_dom"/>
</dbReference>
<feature type="binding site" evidence="19">
    <location>
        <position position="224"/>
    </location>
    <ligand>
        <name>ATP</name>
        <dbReference type="ChEBI" id="CHEBI:30616"/>
        <label>1</label>
    </ligand>
</feature>
<evidence type="ECO:0000256" key="9">
    <source>
        <dbReference type="ARBA" id="ARBA00022737"/>
    </source>
</evidence>
<dbReference type="Gene3D" id="3.30.470.20">
    <property type="entry name" value="ATP-grasp fold, B domain"/>
    <property type="match status" value="2"/>
</dbReference>
<comment type="domain">
    <text evidence="19">The large subunit is composed of 2 ATP-grasp domains that are involved in binding the 2 ATP molecules needed for carbamoyl phosphate synthesis. The N-terminal ATP-grasp domain (referred to as the carboxyphosphate synthetic component) catalyzes the ATP-dependent phosphorylation of hydrogencarbonate to carboxyphosphate and the subsequent nucleophilic attack by ammonia to form a carbamate intermediate. The C-terminal ATP-grasp domain (referred to as the carbamoyl phosphate synthetic component) then catalyzes the phosphorylation of carbamate with the second ATP to form the end product carbamoyl phosphate. The reactive and unstable enzyme intermediates are sequentially channeled from one active site to the next through the interior of the protein over a distance of at least 96 A.</text>
</comment>
<evidence type="ECO:0000259" key="21">
    <source>
        <dbReference type="PROSITE" id="PS51855"/>
    </source>
</evidence>
<feature type="binding site" evidence="19">
    <location>
        <position position="308"/>
    </location>
    <ligand>
        <name>Mg(2+)</name>
        <dbReference type="ChEBI" id="CHEBI:18420"/>
        <label>2</label>
    </ligand>
</feature>
<feature type="binding site" evidence="19">
    <location>
        <position position="862"/>
    </location>
    <ligand>
        <name>Mn(2+)</name>
        <dbReference type="ChEBI" id="CHEBI:29035"/>
        <label>3</label>
    </ligand>
</feature>
<keyword evidence="7 19" id="KW-0028">Amino-acid biosynthesis</keyword>
<dbReference type="SMART" id="SM00851">
    <property type="entry name" value="MGS"/>
    <property type="match status" value="1"/>
</dbReference>
<keyword evidence="10 19" id="KW-0547">Nucleotide-binding</keyword>
<dbReference type="FunFam" id="3.30.1490.20:FF:000001">
    <property type="entry name" value="Carbamoyl-phosphate synthase large chain"/>
    <property type="match status" value="1"/>
</dbReference>
<evidence type="ECO:0000256" key="2">
    <source>
        <dbReference type="ARBA" id="ARBA00004812"/>
    </source>
</evidence>
<feature type="binding site" evidence="19">
    <location>
        <position position="294"/>
    </location>
    <ligand>
        <name>Mn(2+)</name>
        <dbReference type="ChEBI" id="CHEBI:29035"/>
        <label>1</label>
    </ligand>
</feature>
<dbReference type="Gene3D" id="3.30.1490.20">
    <property type="entry name" value="ATP-grasp fold, A domain"/>
    <property type="match status" value="1"/>
</dbReference>
<dbReference type="NCBIfam" id="NF009455">
    <property type="entry name" value="PRK12815.1"/>
    <property type="match status" value="1"/>
</dbReference>
<feature type="binding site" evidence="19">
    <location>
        <position position="250"/>
    </location>
    <ligand>
        <name>ATP</name>
        <dbReference type="ChEBI" id="CHEBI:30616"/>
        <label>1</label>
    </ligand>
</feature>
<dbReference type="GO" id="GO:0006526">
    <property type="term" value="P:L-arginine biosynthetic process"/>
    <property type="evidence" value="ECO:0007669"/>
    <property type="project" value="UniProtKB-UniRule"/>
</dbReference>
<dbReference type="PROSITE" id="PS50975">
    <property type="entry name" value="ATP_GRASP"/>
    <property type="match status" value="2"/>
</dbReference>
<comment type="pathway">
    <text evidence="2 19">Pyrimidine metabolism; UMP biosynthesis via de novo pathway; (S)-dihydroorotate from bicarbonate: step 1/3.</text>
</comment>
<comment type="caution">
    <text evidence="19">Lacks conserved residue(s) required for the propagation of feature annotation.</text>
</comment>
<feature type="binding site" evidence="19">
    <location>
        <position position="310"/>
    </location>
    <ligand>
        <name>Mn(2+)</name>
        <dbReference type="ChEBI" id="CHEBI:29035"/>
        <label>2</label>
    </ligand>
</feature>
<feature type="binding site" evidence="19">
    <location>
        <position position="310"/>
    </location>
    <ligand>
        <name>Mg(2+)</name>
        <dbReference type="ChEBI" id="CHEBI:18420"/>
        <label>2</label>
    </ligand>
</feature>
<feature type="binding site" evidence="19">
    <location>
        <position position="308"/>
    </location>
    <ligand>
        <name>Mn(2+)</name>
        <dbReference type="ChEBI" id="CHEBI:29035"/>
        <label>2</label>
    </ligand>
</feature>
<dbReference type="PRINTS" id="PR00098">
    <property type="entry name" value="CPSASE"/>
</dbReference>
<feature type="binding site" evidence="19">
    <location>
        <position position="308"/>
    </location>
    <ligand>
        <name>Mn(2+)</name>
        <dbReference type="ChEBI" id="CHEBI:29035"/>
        <label>1</label>
    </ligand>
</feature>
<evidence type="ECO:0000256" key="19">
    <source>
        <dbReference type="HAMAP-Rule" id="MF_01210"/>
    </source>
</evidence>
<evidence type="ECO:0000259" key="20">
    <source>
        <dbReference type="PROSITE" id="PS50975"/>
    </source>
</evidence>
<feature type="binding site" evidence="19">
    <location>
        <position position="251"/>
    </location>
    <ligand>
        <name>ATP</name>
        <dbReference type="ChEBI" id="CHEBI:30616"/>
        <label>1</label>
    </ligand>
</feature>
<dbReference type="FunFam" id="3.30.470.20:FF:000007">
    <property type="entry name" value="Carbamoyl-phosphate synthase large chain"/>
    <property type="match status" value="1"/>
</dbReference>
<feature type="region of interest" description="Allosteric domain" evidence="19">
    <location>
        <begin position="985"/>
        <end position="1130"/>
    </location>
</feature>
<comment type="subunit">
    <text evidence="18 19">Composed of two chains; the small (or glutamine) chain promotes the hydrolysis of glutamine to ammonia, which is used by the large (or ammonia) chain to synthesize carbamoyl phosphate. Tetramer of heterodimers (alpha,beta)4.</text>
</comment>
<evidence type="ECO:0000256" key="7">
    <source>
        <dbReference type="ARBA" id="ARBA00022605"/>
    </source>
</evidence>
<evidence type="ECO:0000256" key="3">
    <source>
        <dbReference type="ARBA" id="ARBA00005077"/>
    </source>
</evidence>
<keyword evidence="9 19" id="KW-0677">Repeat</keyword>
<organism evidence="22">
    <name type="scientific">Micromonospora carbonacea</name>
    <dbReference type="NCBI Taxonomy" id="47853"/>
    <lineage>
        <taxon>Bacteria</taxon>
        <taxon>Bacillati</taxon>
        <taxon>Actinomycetota</taxon>
        <taxon>Actinomycetes</taxon>
        <taxon>Micromonosporales</taxon>
        <taxon>Micromonosporaceae</taxon>
        <taxon>Micromonospora</taxon>
    </lineage>
</organism>
<keyword evidence="14" id="KW-0464">Manganese</keyword>
<dbReference type="PANTHER" id="PTHR11405:SF53">
    <property type="entry name" value="CARBAMOYL-PHOSPHATE SYNTHASE [AMMONIA], MITOCHONDRIAL"/>
    <property type="match status" value="1"/>
</dbReference>
<dbReference type="UniPathway" id="UPA00070">
    <property type="reaction ID" value="UER00115"/>
</dbReference>
<feature type="domain" description="ATP-grasp" evidence="20">
    <location>
        <begin position="142"/>
        <end position="337"/>
    </location>
</feature>
<evidence type="ECO:0000256" key="16">
    <source>
        <dbReference type="ARBA" id="ARBA00048816"/>
    </source>
</evidence>
<feature type="binding site" evidence="19">
    <location>
        <position position="294"/>
    </location>
    <ligand>
        <name>ATP</name>
        <dbReference type="ChEBI" id="CHEBI:30616"/>
        <label>1</label>
    </ligand>
</feature>
<feature type="binding site" evidence="19">
    <location>
        <position position="874"/>
    </location>
    <ligand>
        <name>Mg(2+)</name>
        <dbReference type="ChEBI" id="CHEBI:18420"/>
        <label>3</label>
    </ligand>
</feature>
<dbReference type="Gene3D" id="3.40.50.20">
    <property type="match status" value="2"/>
</dbReference>
<feature type="binding site" evidence="19">
    <location>
        <position position="820"/>
    </location>
    <ligand>
        <name>ATP</name>
        <dbReference type="ChEBI" id="CHEBI:30616"/>
        <label>2</label>
    </ligand>
</feature>
<feature type="binding site" evidence="19">
    <location>
        <position position="874"/>
    </location>
    <ligand>
        <name>Mn(2+)</name>
        <dbReference type="ChEBI" id="CHEBI:29035"/>
        <label>3</label>
    </ligand>
</feature>
<feature type="binding site" evidence="19">
    <location>
        <position position="788"/>
    </location>
    <ligand>
        <name>ATP</name>
        <dbReference type="ChEBI" id="CHEBI:30616"/>
        <label>2</label>
    </ligand>
</feature>
<feature type="binding site" evidence="19">
    <location>
        <position position="876"/>
    </location>
    <ligand>
        <name>Mn(2+)</name>
        <dbReference type="ChEBI" id="CHEBI:29035"/>
        <label>4</label>
    </ligand>
</feature>
<dbReference type="GO" id="GO:0004087">
    <property type="term" value="F:carbamoyl-phosphate synthase (ammonia) activity"/>
    <property type="evidence" value="ECO:0007669"/>
    <property type="project" value="UniProtKB-EC"/>
</dbReference>
<dbReference type="NCBIfam" id="NF003671">
    <property type="entry name" value="PRK05294.1"/>
    <property type="match status" value="1"/>
</dbReference>
<proteinExistence type="inferred from homology"/>
<dbReference type="UniPathway" id="UPA00068">
    <property type="reaction ID" value="UER00171"/>
</dbReference>
<evidence type="ECO:0000256" key="5">
    <source>
        <dbReference type="ARBA" id="ARBA00022571"/>
    </source>
</evidence>
<keyword evidence="13 19" id="KW-0665">Pyrimidine biosynthesis</keyword>
<dbReference type="InterPro" id="IPR011761">
    <property type="entry name" value="ATP-grasp"/>
</dbReference>
<evidence type="ECO:0000256" key="17">
    <source>
        <dbReference type="ARBA" id="ARBA00057223"/>
    </source>
</evidence>
<feature type="binding site" evidence="19">
    <location>
        <position position="862"/>
    </location>
    <ligand>
        <name>ATP</name>
        <dbReference type="ChEBI" id="CHEBI:30616"/>
        <label>2</label>
    </ligand>
</feature>
<keyword evidence="12" id="KW-0460">Magnesium</keyword>
<dbReference type="InterPro" id="IPR016185">
    <property type="entry name" value="PreATP-grasp_dom_sf"/>
</dbReference>
<feature type="binding site" evidence="19">
    <location>
        <position position="747"/>
    </location>
    <ligand>
        <name>ATP</name>
        <dbReference type="ChEBI" id="CHEBI:30616"/>
        <label>2</label>
    </ligand>
</feature>
<dbReference type="Pfam" id="PF02142">
    <property type="entry name" value="MGS"/>
    <property type="match status" value="1"/>
</dbReference>
<dbReference type="SUPFAM" id="SSF52440">
    <property type="entry name" value="PreATP-grasp domain"/>
    <property type="match status" value="2"/>
</dbReference>
<feature type="binding site" evidence="19">
    <location>
        <position position="178"/>
    </location>
    <ligand>
        <name>ATP</name>
        <dbReference type="ChEBI" id="CHEBI:30616"/>
        <label>1</label>
    </ligand>
</feature>
<keyword evidence="11 19" id="KW-0067">ATP-binding</keyword>
<dbReference type="NCBIfam" id="TIGR01369">
    <property type="entry name" value="CPSaseII_lrg"/>
    <property type="match status" value="1"/>
</dbReference>
<evidence type="ECO:0000256" key="8">
    <source>
        <dbReference type="ARBA" id="ARBA00022723"/>
    </source>
</evidence>
<reference evidence="22" key="1">
    <citation type="submission" date="2020-08" db="EMBL/GenBank/DDBJ databases">
        <title>A bifunctional nitrone conjugated secondary metabolite targeting the ribosome.</title>
        <authorList>
            <person name="Limbrick E.M."/>
            <person name="Graf M."/>
            <person name="Derewacz D.K."/>
            <person name="Nguyen F."/>
            <person name="Spraggins J.M."/>
            <person name="Wieland M."/>
            <person name="Ynigez-Gutierrez A.E."/>
            <person name="Reisman B.J."/>
            <person name="Zinshteyn B."/>
            <person name="McCulloch K."/>
            <person name="Iverson T.M."/>
            <person name="Green R."/>
            <person name="Wilson D.N."/>
            <person name="Bachmann B.O."/>
        </authorList>
    </citation>
    <scope>NUCLEOTIDE SEQUENCE</scope>
    <source>
        <strain evidence="22">Africana</strain>
    </source>
</reference>
<feature type="binding site" evidence="19">
    <location>
        <position position="308"/>
    </location>
    <ligand>
        <name>Mg(2+)</name>
        <dbReference type="ChEBI" id="CHEBI:18420"/>
        <label>1</label>
    </ligand>
</feature>
<feature type="binding site" evidence="19">
    <location>
        <position position="822"/>
    </location>
    <ligand>
        <name>ATP</name>
        <dbReference type="ChEBI" id="CHEBI:30616"/>
        <label>2</label>
    </ligand>
</feature>
<evidence type="ECO:0000256" key="14">
    <source>
        <dbReference type="ARBA" id="ARBA00023211"/>
    </source>
</evidence>
<evidence type="ECO:0000256" key="6">
    <source>
        <dbReference type="ARBA" id="ARBA00022598"/>
    </source>
</evidence>
<dbReference type="PROSITE" id="PS51257">
    <property type="entry name" value="PROKAR_LIPOPROTEIN"/>
    <property type="match status" value="1"/>
</dbReference>
<feature type="binding site" evidence="19">
    <location>
        <position position="874"/>
    </location>
    <ligand>
        <name>Mg(2+)</name>
        <dbReference type="ChEBI" id="CHEBI:18420"/>
        <label>4</label>
    </ligand>
</feature>
<comment type="pathway">
    <text evidence="3 19">Amino-acid biosynthesis; L-arginine biosynthesis; carbamoyl phosphate from bicarbonate: step 1/1.</text>
</comment>
<dbReference type="Pfam" id="PF02787">
    <property type="entry name" value="CPSase_L_D3"/>
    <property type="match status" value="1"/>
</dbReference>
<feature type="region of interest" description="Oligomerization domain" evidence="19">
    <location>
        <begin position="412"/>
        <end position="561"/>
    </location>
</feature>
<accession>A0A7D6CDY2</accession>
<dbReference type="CDD" id="cd01424">
    <property type="entry name" value="MGS_CPS_II"/>
    <property type="match status" value="1"/>
</dbReference>
<feature type="binding site" evidence="19">
    <location>
        <position position="819"/>
    </location>
    <ligand>
        <name>ATP</name>
        <dbReference type="ChEBI" id="CHEBI:30616"/>
        <label>2</label>
    </ligand>
</feature>
<dbReference type="InterPro" id="IPR033937">
    <property type="entry name" value="MGS_CPS_CarB"/>
</dbReference>
<comment type="catalytic activity">
    <reaction evidence="16 19">
        <text>hydrogencarbonate + L-glutamine + 2 ATP + H2O = carbamoyl phosphate + L-glutamate + 2 ADP + phosphate + 2 H(+)</text>
        <dbReference type="Rhea" id="RHEA:18633"/>
        <dbReference type="ChEBI" id="CHEBI:15377"/>
        <dbReference type="ChEBI" id="CHEBI:15378"/>
        <dbReference type="ChEBI" id="CHEBI:17544"/>
        <dbReference type="ChEBI" id="CHEBI:29985"/>
        <dbReference type="ChEBI" id="CHEBI:30616"/>
        <dbReference type="ChEBI" id="CHEBI:43474"/>
        <dbReference type="ChEBI" id="CHEBI:58228"/>
        <dbReference type="ChEBI" id="CHEBI:58359"/>
        <dbReference type="ChEBI" id="CHEBI:456216"/>
        <dbReference type="EC" id="6.3.5.5"/>
    </reaction>
</comment>
<dbReference type="GO" id="GO:0004088">
    <property type="term" value="F:carbamoyl-phosphate synthase (glutamine-hydrolyzing) activity"/>
    <property type="evidence" value="ECO:0007669"/>
    <property type="project" value="UniProtKB-UniRule"/>
</dbReference>
<feature type="binding site" evidence="19">
    <location>
        <position position="308"/>
    </location>
    <ligand>
        <name>ATP</name>
        <dbReference type="ChEBI" id="CHEBI:30616"/>
        <label>1</label>
    </ligand>
</feature>
<feature type="binding site" evidence="19">
    <location>
        <position position="217"/>
    </location>
    <ligand>
        <name>ATP</name>
        <dbReference type="ChEBI" id="CHEBI:30616"/>
        <label>1</label>
    </ligand>
</feature>
<feature type="binding site" evidence="19">
    <location>
        <position position="874"/>
    </location>
    <ligand>
        <name>ATP</name>
        <dbReference type="ChEBI" id="CHEBI:30616"/>
        <label>2</label>
    </ligand>
</feature>
<evidence type="ECO:0000256" key="10">
    <source>
        <dbReference type="ARBA" id="ARBA00022741"/>
    </source>
</evidence>